<name>A0A484MG90_9ASTE</name>
<evidence type="ECO:0000256" key="1">
    <source>
        <dbReference type="SAM" id="MobiDB-lite"/>
    </source>
</evidence>
<dbReference type="Proteomes" id="UP000595140">
    <property type="component" value="Unassembled WGS sequence"/>
</dbReference>
<protein>
    <submittedName>
        <fullName evidence="2">Uncharacterized protein</fullName>
    </submittedName>
</protein>
<accession>A0A484MG90</accession>
<gene>
    <name evidence="2" type="ORF">CCAM_LOCUS29739</name>
</gene>
<dbReference type="EMBL" id="OOIL02003447">
    <property type="protein sequence ID" value="VFQ87963.1"/>
    <property type="molecule type" value="Genomic_DNA"/>
</dbReference>
<feature type="region of interest" description="Disordered" evidence="1">
    <location>
        <begin position="304"/>
        <end position="323"/>
    </location>
</feature>
<keyword evidence="3" id="KW-1185">Reference proteome</keyword>
<evidence type="ECO:0000313" key="3">
    <source>
        <dbReference type="Proteomes" id="UP000595140"/>
    </source>
</evidence>
<organism evidence="2 3">
    <name type="scientific">Cuscuta campestris</name>
    <dbReference type="NCBI Taxonomy" id="132261"/>
    <lineage>
        <taxon>Eukaryota</taxon>
        <taxon>Viridiplantae</taxon>
        <taxon>Streptophyta</taxon>
        <taxon>Embryophyta</taxon>
        <taxon>Tracheophyta</taxon>
        <taxon>Spermatophyta</taxon>
        <taxon>Magnoliopsida</taxon>
        <taxon>eudicotyledons</taxon>
        <taxon>Gunneridae</taxon>
        <taxon>Pentapetalae</taxon>
        <taxon>asterids</taxon>
        <taxon>lamiids</taxon>
        <taxon>Solanales</taxon>
        <taxon>Convolvulaceae</taxon>
        <taxon>Cuscuteae</taxon>
        <taxon>Cuscuta</taxon>
        <taxon>Cuscuta subgen. Grammica</taxon>
        <taxon>Cuscuta sect. Cleistogrammica</taxon>
    </lineage>
</organism>
<evidence type="ECO:0000313" key="2">
    <source>
        <dbReference type="EMBL" id="VFQ87963.1"/>
    </source>
</evidence>
<feature type="compositionally biased region" description="Polar residues" evidence="1">
    <location>
        <begin position="304"/>
        <end position="319"/>
    </location>
</feature>
<reference evidence="2 3" key="1">
    <citation type="submission" date="2018-04" db="EMBL/GenBank/DDBJ databases">
        <authorList>
            <person name="Vogel A."/>
        </authorList>
    </citation>
    <scope>NUCLEOTIDE SEQUENCE [LARGE SCALE GENOMIC DNA]</scope>
</reference>
<proteinExistence type="predicted"/>
<sequence>MWQLELDDFLDGGFGFNDESKRYFVLLDEDELSGSEEIEDLLRWANLHPREGFILNPVANLWTQRTEDSQPSISKALFDVEIQDTLVSNNVDDCRTFESGNLGIQDGLPKSDLVHSFTVPDSMAVVAFSAPITPEPQKAAYTASKKTDSILKLQTEDKAVTLGEVVRQTVIETDSPEYKANLARFTRLAKEYSKPKLINLGELFGRSTKKESATCYKVLISHNTDEKGAYADSRDASKDSNAKMGEDFVPDPNILTCNKFKALDDPVLLQNEVEVKEVPRSGLIRNSRTKRRIIPEEGYLSYSNDPATGKSIPTDTSKSYHGRDQNRGVIHLKGENAVGYLRPAYAILKNFLQKLGLQGEFSIGTLSFNQEAEDAAIKAQERIESCNTDDNIEAFHLANANLLKACKTEENYWAQNVSLGLLSLMF</sequence>
<dbReference type="AlphaFoldDB" id="A0A484MG90"/>